<protein>
    <submittedName>
        <fullName evidence="1">Uncharacterized protein</fullName>
    </submittedName>
</protein>
<proteinExistence type="predicted"/>
<name>A0A1Q5SVS0_9BACL</name>
<accession>A0A1Q5SVS0</accession>
<evidence type="ECO:0000313" key="1">
    <source>
        <dbReference type="EMBL" id="OKO92099.1"/>
    </source>
</evidence>
<sequence length="45" mass="5109">MIFFPRRCFEQPLGSASHGRGWWEKLDLERLLERPSAGLPQAPAG</sequence>
<comment type="caution">
    <text evidence="1">The sequence shown here is derived from an EMBL/GenBank/DDBJ whole genome shotgun (WGS) entry which is preliminary data.</text>
</comment>
<dbReference type="EMBL" id="MQMG01000033">
    <property type="protein sequence ID" value="OKO92099.1"/>
    <property type="molecule type" value="Genomic_DNA"/>
</dbReference>
<reference evidence="2" key="2">
    <citation type="submission" date="2017-01" db="EMBL/GenBank/DDBJ databases">
        <title>Genome sequencing and annotation of Geobacillus sp. 1017, a Hydrocarbon-Oxidizing Thermophilic Bacterium Isolated from a Heavy Oil Reservoir (China).</title>
        <authorList>
            <person name="Kadnikov V.V."/>
            <person name="Mardanov A.V."/>
            <person name="Poltaraus A.B."/>
            <person name="Sokolova D.S."/>
            <person name="Semenova E.M."/>
            <person name="Ravin N.V."/>
            <person name="Tourova T.P."/>
            <person name="Nazina T.N."/>
        </authorList>
    </citation>
    <scope>NUCLEOTIDE SEQUENCE [LARGE SCALE GENOMIC DNA]</scope>
    <source>
        <strain evidence="2">1017</strain>
    </source>
</reference>
<dbReference type="Proteomes" id="UP000186030">
    <property type="component" value="Unassembled WGS sequence"/>
</dbReference>
<reference evidence="1 2" key="1">
    <citation type="submission" date="2016-11" db="EMBL/GenBank/DDBJ databases">
        <authorList>
            <person name="Kadnikov V."/>
            <person name="Nazina T."/>
        </authorList>
    </citation>
    <scope>NUCLEOTIDE SEQUENCE [LARGE SCALE GENOMIC DNA]</scope>
    <source>
        <strain evidence="1 2">1017</strain>
    </source>
</reference>
<organism evidence="1 2">
    <name type="scientific">Geobacillus proteiniphilus</name>
    <dbReference type="NCBI Taxonomy" id="860353"/>
    <lineage>
        <taxon>Bacteria</taxon>
        <taxon>Bacillati</taxon>
        <taxon>Bacillota</taxon>
        <taxon>Bacilli</taxon>
        <taxon>Bacillales</taxon>
        <taxon>Anoxybacillaceae</taxon>
        <taxon>Geobacillus</taxon>
    </lineage>
</organism>
<gene>
    <name evidence="1" type="ORF">BRO54_2505</name>
</gene>
<dbReference type="AlphaFoldDB" id="A0A1Q5SVS0"/>
<evidence type="ECO:0000313" key="2">
    <source>
        <dbReference type="Proteomes" id="UP000186030"/>
    </source>
</evidence>